<reference evidence="1" key="2">
    <citation type="submission" date="2023-05" db="EMBL/GenBank/DDBJ databases">
        <authorList>
            <person name="Schelkunov M.I."/>
        </authorList>
    </citation>
    <scope>NUCLEOTIDE SEQUENCE</scope>
    <source>
        <strain evidence="1">Hsosn_3</strain>
        <tissue evidence="1">Leaf</tissue>
    </source>
</reference>
<proteinExistence type="predicted"/>
<gene>
    <name evidence="1" type="ORF">POM88_032176</name>
</gene>
<reference evidence="1" key="1">
    <citation type="submission" date="2023-02" db="EMBL/GenBank/DDBJ databases">
        <title>Genome of toxic invasive species Heracleum sosnowskyi carries increased number of genes despite the absence of recent whole-genome duplications.</title>
        <authorList>
            <person name="Schelkunov M."/>
            <person name="Shtratnikova V."/>
            <person name="Makarenko M."/>
            <person name="Klepikova A."/>
            <person name="Omelchenko D."/>
            <person name="Novikova G."/>
            <person name="Obukhova E."/>
            <person name="Bogdanov V."/>
            <person name="Penin A."/>
            <person name="Logacheva M."/>
        </authorList>
    </citation>
    <scope>NUCLEOTIDE SEQUENCE</scope>
    <source>
        <strain evidence="1">Hsosn_3</strain>
        <tissue evidence="1">Leaf</tissue>
    </source>
</reference>
<keyword evidence="2" id="KW-1185">Reference proteome</keyword>
<accession>A0AAD8HZM4</accession>
<sequence length="104" mass="11566">MSTPHAQGSGLRAQGSAYSLRQCSRLRLRKKGLLYFLNPHKYTRHPYYVSMVVLSSLVLLALGTSKSQGLIILLKVSDSLHISSAAINLKFSILIFKATRHLLI</sequence>
<comment type="caution">
    <text evidence="1">The sequence shown here is derived from an EMBL/GenBank/DDBJ whole genome shotgun (WGS) entry which is preliminary data.</text>
</comment>
<dbReference type="AlphaFoldDB" id="A0AAD8HZM4"/>
<evidence type="ECO:0000313" key="1">
    <source>
        <dbReference type="EMBL" id="KAK1375983.1"/>
    </source>
</evidence>
<dbReference type="Proteomes" id="UP001237642">
    <property type="component" value="Unassembled WGS sequence"/>
</dbReference>
<name>A0AAD8HZM4_9APIA</name>
<dbReference type="EMBL" id="JAUIZM010000007">
    <property type="protein sequence ID" value="KAK1375983.1"/>
    <property type="molecule type" value="Genomic_DNA"/>
</dbReference>
<evidence type="ECO:0000313" key="2">
    <source>
        <dbReference type="Proteomes" id="UP001237642"/>
    </source>
</evidence>
<organism evidence="1 2">
    <name type="scientific">Heracleum sosnowskyi</name>
    <dbReference type="NCBI Taxonomy" id="360622"/>
    <lineage>
        <taxon>Eukaryota</taxon>
        <taxon>Viridiplantae</taxon>
        <taxon>Streptophyta</taxon>
        <taxon>Embryophyta</taxon>
        <taxon>Tracheophyta</taxon>
        <taxon>Spermatophyta</taxon>
        <taxon>Magnoliopsida</taxon>
        <taxon>eudicotyledons</taxon>
        <taxon>Gunneridae</taxon>
        <taxon>Pentapetalae</taxon>
        <taxon>asterids</taxon>
        <taxon>campanulids</taxon>
        <taxon>Apiales</taxon>
        <taxon>Apiaceae</taxon>
        <taxon>Apioideae</taxon>
        <taxon>apioid superclade</taxon>
        <taxon>Tordylieae</taxon>
        <taxon>Tordyliinae</taxon>
        <taxon>Heracleum</taxon>
    </lineage>
</organism>
<protein>
    <submittedName>
        <fullName evidence="1">Uncharacterized protein</fullName>
    </submittedName>
</protein>